<feature type="compositionally biased region" description="Basic and acidic residues" evidence="1">
    <location>
        <begin position="39"/>
        <end position="72"/>
    </location>
</feature>
<feature type="region of interest" description="Disordered" evidence="1">
    <location>
        <begin position="436"/>
        <end position="459"/>
    </location>
</feature>
<dbReference type="EMBL" id="JAGMUV010000004">
    <property type="protein sequence ID" value="KAH7161851.1"/>
    <property type="molecule type" value="Genomic_DNA"/>
</dbReference>
<sequence>MATLPGEEPLLQPSNLSAESEPELVEKYEHETPTASHALAEESKDVDLDEKGASQMQHDDNEVRDLGWNDEQSRVPNPVVGGLENAELWTLIRRFDKQVFRVKRIDEPPLGQLDFNIADDEDFSPDKLRAQLERFYMIVVASLFSFWKHIVRLRSWREHQRTSAFLAVYIVAWLLDLLIPVGTAFIIVLIVWDPARAICFPPAPPALIDPKSGGVQKPAAGVLASKDSLTGAPEKHEGEAVEQEARNFVTTLSAVIISTAAGKQPQADPDDQVKGADPAQVIEDAHAANEKASGLEPAAEHDRTRKPVSDAVWAKARPTLRLLSDFIDTWERFGNALNPTVPFPILRQRLVLASVMLPILLGSFFTSSYMAIKTMGFVTGFLFFGGPLITRGIEILERSYPRWAKYVELCNTILKGVPTNAQLAITLLRIGERNKAPLPPPPASDVPPPVVPHDTAGQDLDHLGATNDEIEAAVQPGSVPEELEEQEAEDKKTHKKSHRIMNIIRGTTKGGVRAAFAADKAKAKAGADHAKNRLGVIQDAEFNPATGPIRFPARHKGKQGHAYIITTATTPSIGWTADIDDVKKAGWVVAMGEITELQKLGGLGWKSKMIVGWATGREIVDGLTIKAEDGRELHLTAVVMRDQLFNRLISIGSQMWELR</sequence>
<keyword evidence="2" id="KW-0812">Transmembrane</keyword>
<proteinExistence type="predicted"/>
<feature type="region of interest" description="Disordered" evidence="1">
    <location>
        <begin position="1"/>
        <end position="72"/>
    </location>
</feature>
<evidence type="ECO:0000313" key="3">
    <source>
        <dbReference type="EMBL" id="KAH7161851.1"/>
    </source>
</evidence>
<dbReference type="Proteomes" id="UP000738349">
    <property type="component" value="Unassembled WGS sequence"/>
</dbReference>
<keyword evidence="2" id="KW-1133">Transmembrane helix</keyword>
<dbReference type="OrthoDB" id="1708389at2759"/>
<organism evidence="3 4">
    <name type="scientific">Dactylonectria macrodidyma</name>
    <dbReference type="NCBI Taxonomy" id="307937"/>
    <lineage>
        <taxon>Eukaryota</taxon>
        <taxon>Fungi</taxon>
        <taxon>Dikarya</taxon>
        <taxon>Ascomycota</taxon>
        <taxon>Pezizomycotina</taxon>
        <taxon>Sordariomycetes</taxon>
        <taxon>Hypocreomycetidae</taxon>
        <taxon>Hypocreales</taxon>
        <taxon>Nectriaceae</taxon>
        <taxon>Dactylonectria</taxon>
    </lineage>
</organism>
<accession>A0A9P9FHH1</accession>
<feature type="compositionally biased region" description="Pro residues" evidence="1">
    <location>
        <begin position="437"/>
        <end position="451"/>
    </location>
</feature>
<protein>
    <submittedName>
        <fullName evidence="3">Uncharacterized protein</fullName>
    </submittedName>
</protein>
<reference evidence="3" key="1">
    <citation type="journal article" date="2021" name="Nat. Commun.">
        <title>Genetic determinants of endophytism in the Arabidopsis root mycobiome.</title>
        <authorList>
            <person name="Mesny F."/>
            <person name="Miyauchi S."/>
            <person name="Thiergart T."/>
            <person name="Pickel B."/>
            <person name="Atanasova L."/>
            <person name="Karlsson M."/>
            <person name="Huettel B."/>
            <person name="Barry K.W."/>
            <person name="Haridas S."/>
            <person name="Chen C."/>
            <person name="Bauer D."/>
            <person name="Andreopoulos W."/>
            <person name="Pangilinan J."/>
            <person name="LaButti K."/>
            <person name="Riley R."/>
            <person name="Lipzen A."/>
            <person name="Clum A."/>
            <person name="Drula E."/>
            <person name="Henrissat B."/>
            <person name="Kohler A."/>
            <person name="Grigoriev I.V."/>
            <person name="Martin F.M."/>
            <person name="Hacquard S."/>
        </authorList>
    </citation>
    <scope>NUCLEOTIDE SEQUENCE</scope>
    <source>
        <strain evidence="3">MPI-CAGE-AT-0147</strain>
    </source>
</reference>
<comment type="caution">
    <text evidence="3">The sequence shown here is derived from an EMBL/GenBank/DDBJ whole genome shotgun (WGS) entry which is preliminary data.</text>
</comment>
<feature type="region of interest" description="Disordered" evidence="1">
    <location>
        <begin position="475"/>
        <end position="497"/>
    </location>
</feature>
<dbReference type="PANTHER" id="PTHR38694:SF1">
    <property type="entry name" value="PEROXIN DOMAIN-CONTAINING PROTEIN"/>
    <property type="match status" value="1"/>
</dbReference>
<feature type="transmembrane region" description="Helical" evidence="2">
    <location>
        <begin position="350"/>
        <end position="371"/>
    </location>
</feature>
<feature type="transmembrane region" description="Helical" evidence="2">
    <location>
        <begin position="163"/>
        <end position="192"/>
    </location>
</feature>
<evidence type="ECO:0000256" key="1">
    <source>
        <dbReference type="SAM" id="MobiDB-lite"/>
    </source>
</evidence>
<keyword evidence="2" id="KW-0472">Membrane</keyword>
<dbReference type="InterPro" id="IPR021709">
    <property type="entry name" value="DUF3292"/>
</dbReference>
<evidence type="ECO:0000313" key="4">
    <source>
        <dbReference type="Proteomes" id="UP000738349"/>
    </source>
</evidence>
<keyword evidence="4" id="KW-1185">Reference proteome</keyword>
<dbReference type="AlphaFoldDB" id="A0A9P9FHH1"/>
<dbReference type="Pfam" id="PF11696">
    <property type="entry name" value="DUF3292"/>
    <property type="match status" value="1"/>
</dbReference>
<gene>
    <name evidence="3" type="ORF">EDB81DRAFT_785636</name>
</gene>
<name>A0A9P9FHH1_9HYPO</name>
<evidence type="ECO:0000256" key="2">
    <source>
        <dbReference type="SAM" id="Phobius"/>
    </source>
</evidence>
<dbReference type="PANTHER" id="PTHR38694">
    <property type="entry name" value="CONSERVED EXPRESSED PROTEIN"/>
    <property type="match status" value="1"/>
</dbReference>